<evidence type="ECO:0000313" key="3">
    <source>
        <dbReference type="Proteomes" id="UP000799423"/>
    </source>
</evidence>
<protein>
    <submittedName>
        <fullName evidence="2">Uncharacterized protein</fullName>
    </submittedName>
</protein>
<feature type="region of interest" description="Disordered" evidence="1">
    <location>
        <begin position="65"/>
        <end position="117"/>
    </location>
</feature>
<dbReference type="OrthoDB" id="3677625at2759"/>
<dbReference type="EMBL" id="MU006318">
    <property type="protein sequence ID" value="KAF2848340.1"/>
    <property type="molecule type" value="Genomic_DNA"/>
</dbReference>
<feature type="region of interest" description="Disordered" evidence="1">
    <location>
        <begin position="229"/>
        <end position="353"/>
    </location>
</feature>
<dbReference type="AlphaFoldDB" id="A0A6A7AYK4"/>
<feature type="compositionally biased region" description="Polar residues" evidence="1">
    <location>
        <begin position="333"/>
        <end position="347"/>
    </location>
</feature>
<gene>
    <name evidence="2" type="ORF">T440DRAFT_520037</name>
</gene>
<feature type="compositionally biased region" description="Polar residues" evidence="1">
    <location>
        <begin position="104"/>
        <end position="116"/>
    </location>
</feature>
<feature type="compositionally biased region" description="Polar residues" evidence="1">
    <location>
        <begin position="236"/>
        <end position="262"/>
    </location>
</feature>
<name>A0A6A7AYK4_9PLEO</name>
<reference evidence="2" key="1">
    <citation type="submission" date="2020-01" db="EMBL/GenBank/DDBJ databases">
        <authorList>
            <consortium name="DOE Joint Genome Institute"/>
            <person name="Haridas S."/>
            <person name="Albert R."/>
            <person name="Binder M."/>
            <person name="Bloem J."/>
            <person name="Labutti K."/>
            <person name="Salamov A."/>
            <person name="Andreopoulos B."/>
            <person name="Baker S.E."/>
            <person name="Barry K."/>
            <person name="Bills G."/>
            <person name="Bluhm B.H."/>
            <person name="Cannon C."/>
            <person name="Castanera R."/>
            <person name="Culley D.E."/>
            <person name="Daum C."/>
            <person name="Ezra D."/>
            <person name="Gonzalez J.B."/>
            <person name="Henrissat B."/>
            <person name="Kuo A."/>
            <person name="Liang C."/>
            <person name="Lipzen A."/>
            <person name="Lutzoni F."/>
            <person name="Magnuson J."/>
            <person name="Mondo S."/>
            <person name="Nolan M."/>
            <person name="Ohm R."/>
            <person name="Pangilinan J."/>
            <person name="Park H.-J."/>
            <person name="Ramirez L."/>
            <person name="Alfaro M."/>
            <person name="Sun H."/>
            <person name="Tritt A."/>
            <person name="Yoshinaga Y."/>
            <person name="Zwiers L.-H."/>
            <person name="Turgeon B.G."/>
            <person name="Goodwin S.B."/>
            <person name="Spatafora J.W."/>
            <person name="Crous P.W."/>
            <person name="Grigoriev I.V."/>
        </authorList>
    </citation>
    <scope>NUCLEOTIDE SEQUENCE</scope>
    <source>
        <strain evidence="2">IPT5</strain>
    </source>
</reference>
<proteinExistence type="predicted"/>
<evidence type="ECO:0000256" key="1">
    <source>
        <dbReference type="SAM" id="MobiDB-lite"/>
    </source>
</evidence>
<feature type="compositionally biased region" description="Polar residues" evidence="1">
    <location>
        <begin position="306"/>
        <end position="317"/>
    </location>
</feature>
<keyword evidence="3" id="KW-1185">Reference proteome</keyword>
<accession>A0A6A7AYK4</accession>
<organism evidence="2 3">
    <name type="scientific">Plenodomus tracheiphilus IPT5</name>
    <dbReference type="NCBI Taxonomy" id="1408161"/>
    <lineage>
        <taxon>Eukaryota</taxon>
        <taxon>Fungi</taxon>
        <taxon>Dikarya</taxon>
        <taxon>Ascomycota</taxon>
        <taxon>Pezizomycotina</taxon>
        <taxon>Dothideomycetes</taxon>
        <taxon>Pleosporomycetidae</taxon>
        <taxon>Pleosporales</taxon>
        <taxon>Pleosporineae</taxon>
        <taxon>Leptosphaeriaceae</taxon>
        <taxon>Plenodomus</taxon>
    </lineage>
</organism>
<evidence type="ECO:0000313" key="2">
    <source>
        <dbReference type="EMBL" id="KAF2848340.1"/>
    </source>
</evidence>
<sequence>MNHGHLGARVTVTEFISRYPDKAFDYLVRHFEDDPRVQAEINAYLSESGHFRGFEHSNIQKGQFATSPIDSHHHGSPPSRQKSSHRPSFGAAHPPFTSPLSPPGSASQASRTSSKGEASPRLYIKILTDTDTGVEEEMVRVRHAPIPHSVIHMAVVDRLNLNDNLAPIDRFQIPVLRSTAPGIHILVHVSDSISLTWIRPGSDMTHKTTFYVVTGELLDIDVLLGQEDSGEVPTGFTPNSALQTPRNPNQFSRGSSGNTHGFTQAPPAASWHRSATYMTGDDSSTTTIQHQPSQQHQQVPSFLQPMFNQQHPSQPLASSAAHPARPRTHIDTSRLTQSPAIPTASTHHTGDPNVATDRLRLCIEWGKTPIMVWIDLCASGDAFFQAFHKLAVQRKRTLERTETTLFLRQTKEGLDDEEYPMSLDEDELDADWEMTVDWLKDNKKEKPPHIYGRVEVGEG</sequence>
<feature type="compositionally biased region" description="Low complexity" evidence="1">
    <location>
        <begin position="289"/>
        <end position="301"/>
    </location>
</feature>
<dbReference type="Proteomes" id="UP000799423">
    <property type="component" value="Unassembled WGS sequence"/>
</dbReference>